<dbReference type="PANTHER" id="PTHR12696">
    <property type="entry name" value="TIP120"/>
    <property type="match status" value="1"/>
</dbReference>
<evidence type="ECO:0000259" key="4">
    <source>
        <dbReference type="Pfam" id="PF08623"/>
    </source>
</evidence>
<proteinExistence type="inferred from homology"/>
<evidence type="ECO:0000256" key="2">
    <source>
        <dbReference type="ARBA" id="ARBA00022737"/>
    </source>
</evidence>
<evidence type="ECO:0000313" key="5">
    <source>
        <dbReference type="EMBL" id="KAG0449367.1"/>
    </source>
</evidence>
<dbReference type="InterPro" id="IPR013932">
    <property type="entry name" value="TATA-bd_TIP120"/>
</dbReference>
<dbReference type="InterPro" id="IPR039852">
    <property type="entry name" value="CAND1/CAND2"/>
</dbReference>
<keyword evidence="6" id="KW-1185">Reference proteome</keyword>
<evidence type="ECO:0000313" key="6">
    <source>
        <dbReference type="Proteomes" id="UP000636800"/>
    </source>
</evidence>
<feature type="domain" description="TATA-binding protein interacting (TIP20)" evidence="4">
    <location>
        <begin position="77"/>
        <end position="136"/>
    </location>
</feature>
<accession>A0A835PFC8</accession>
<keyword evidence="3" id="KW-0833">Ubl conjugation pathway</keyword>
<evidence type="ECO:0000256" key="3">
    <source>
        <dbReference type="ARBA" id="ARBA00022786"/>
    </source>
</evidence>
<dbReference type="AlphaFoldDB" id="A0A835PFC8"/>
<dbReference type="Gene3D" id="1.25.10.10">
    <property type="entry name" value="Leucine-rich Repeat Variant"/>
    <property type="match status" value="1"/>
</dbReference>
<sequence>MCLTTSGVRADYIFMEDDFNISLGSLYLTNVYVCSDMDLHMTALALELCRSSMTNKNSWEINEHDCTFDPRNLIPALKQELIRTMDLGPFKHIVDDDLEIGKAAFECVDTLLDNCLDQVNPSSFIVPYLISGLSEHN</sequence>
<dbReference type="InterPro" id="IPR011989">
    <property type="entry name" value="ARM-like"/>
</dbReference>
<dbReference type="GO" id="GO:0010265">
    <property type="term" value="P:SCF complex assembly"/>
    <property type="evidence" value="ECO:0007669"/>
    <property type="project" value="InterPro"/>
</dbReference>
<comment type="caution">
    <text evidence="5">The sequence shown here is derived from an EMBL/GenBank/DDBJ whole genome shotgun (WGS) entry which is preliminary data.</text>
</comment>
<dbReference type="Proteomes" id="UP000636800">
    <property type="component" value="Unassembled WGS sequence"/>
</dbReference>
<dbReference type="SUPFAM" id="SSF48371">
    <property type="entry name" value="ARM repeat"/>
    <property type="match status" value="1"/>
</dbReference>
<dbReference type="InterPro" id="IPR016024">
    <property type="entry name" value="ARM-type_fold"/>
</dbReference>
<comment type="similarity">
    <text evidence="1">Belongs to the CAND family.</text>
</comment>
<dbReference type="Pfam" id="PF08623">
    <property type="entry name" value="TIP120"/>
    <property type="match status" value="1"/>
</dbReference>
<keyword evidence="2" id="KW-0677">Repeat</keyword>
<evidence type="ECO:0000256" key="1">
    <source>
        <dbReference type="ARBA" id="ARBA00007657"/>
    </source>
</evidence>
<name>A0A835PFC8_VANPL</name>
<organism evidence="5 6">
    <name type="scientific">Vanilla planifolia</name>
    <name type="common">Vanilla</name>
    <dbReference type="NCBI Taxonomy" id="51239"/>
    <lineage>
        <taxon>Eukaryota</taxon>
        <taxon>Viridiplantae</taxon>
        <taxon>Streptophyta</taxon>
        <taxon>Embryophyta</taxon>
        <taxon>Tracheophyta</taxon>
        <taxon>Spermatophyta</taxon>
        <taxon>Magnoliopsida</taxon>
        <taxon>Liliopsida</taxon>
        <taxon>Asparagales</taxon>
        <taxon>Orchidaceae</taxon>
        <taxon>Vanilloideae</taxon>
        <taxon>Vanilleae</taxon>
        <taxon>Vanilla</taxon>
    </lineage>
</organism>
<protein>
    <recommendedName>
        <fullName evidence="4">TATA-binding protein interacting (TIP20) domain-containing protein</fullName>
    </recommendedName>
</protein>
<reference evidence="5 6" key="1">
    <citation type="journal article" date="2020" name="Nat. Food">
        <title>A phased Vanilla planifolia genome enables genetic improvement of flavour and production.</title>
        <authorList>
            <person name="Hasing T."/>
            <person name="Tang H."/>
            <person name="Brym M."/>
            <person name="Khazi F."/>
            <person name="Huang T."/>
            <person name="Chambers A.H."/>
        </authorList>
    </citation>
    <scope>NUCLEOTIDE SEQUENCE [LARGE SCALE GENOMIC DNA]</scope>
    <source>
        <tissue evidence="5">Leaf</tissue>
    </source>
</reference>
<gene>
    <name evidence="5" type="ORF">HPP92_027407</name>
</gene>
<dbReference type="EMBL" id="JADCNL010000193">
    <property type="protein sequence ID" value="KAG0449367.1"/>
    <property type="molecule type" value="Genomic_DNA"/>
</dbReference>